<dbReference type="OrthoDB" id="9793421at2"/>
<dbReference type="InterPro" id="IPR000673">
    <property type="entry name" value="Sig_transdc_resp-reg_Me-estase"/>
</dbReference>
<evidence type="ECO:0000256" key="7">
    <source>
        <dbReference type="PROSITE-ProRule" id="PRU00050"/>
    </source>
</evidence>
<dbReference type="PROSITE" id="PS50122">
    <property type="entry name" value="CHEB"/>
    <property type="match status" value="1"/>
</dbReference>
<keyword evidence="1 6" id="KW-0963">Cytoplasm</keyword>
<protein>
    <recommendedName>
        <fullName evidence="6">Protein-glutamate methylesterase/protein-glutamine glutaminase</fullName>
        <ecNumber evidence="6">3.1.1.61</ecNumber>
        <ecNumber evidence="6">3.5.1.44</ecNumber>
    </recommendedName>
</protein>
<dbReference type="EC" id="3.1.1.61" evidence="6"/>
<keyword evidence="3 6" id="KW-0597">Phosphoprotein</keyword>
<comment type="domain">
    <text evidence="6">Contains a C-terminal catalytic domain, and an N-terminal region which modulates catalytic activity.</text>
</comment>
<evidence type="ECO:0000256" key="2">
    <source>
        <dbReference type="ARBA" id="ARBA00022500"/>
    </source>
</evidence>
<dbReference type="GO" id="GO:0006935">
    <property type="term" value="P:chemotaxis"/>
    <property type="evidence" value="ECO:0007669"/>
    <property type="project" value="UniProtKB-UniRule"/>
</dbReference>
<feature type="active site" evidence="6 7">
    <location>
        <position position="296"/>
    </location>
</feature>
<feature type="domain" description="Response regulatory" evidence="9">
    <location>
        <begin position="11"/>
        <end position="129"/>
    </location>
</feature>
<feature type="modified residue" description="4-aspartylphosphate" evidence="6 8">
    <location>
        <position position="62"/>
    </location>
</feature>
<comment type="subcellular location">
    <subcellularLocation>
        <location evidence="6">Cytoplasm</location>
    </subcellularLocation>
</comment>
<accession>A0A1N6ZS86</accession>
<dbReference type="PIRSF" id="PIRSF000876">
    <property type="entry name" value="RR_chemtxs_CheB"/>
    <property type="match status" value="1"/>
</dbReference>
<evidence type="ECO:0000313" key="11">
    <source>
        <dbReference type="EMBL" id="SIR29763.1"/>
    </source>
</evidence>
<dbReference type="PANTHER" id="PTHR42872">
    <property type="entry name" value="PROTEIN-GLUTAMATE METHYLESTERASE/PROTEIN-GLUTAMINE GLUTAMINASE"/>
    <property type="match status" value="1"/>
</dbReference>
<dbReference type="AlphaFoldDB" id="A0A1N6ZS86"/>
<dbReference type="SUPFAM" id="SSF52738">
    <property type="entry name" value="Methylesterase CheB, C-terminal domain"/>
    <property type="match status" value="1"/>
</dbReference>
<evidence type="ECO:0000256" key="3">
    <source>
        <dbReference type="ARBA" id="ARBA00022553"/>
    </source>
</evidence>
<dbReference type="PANTHER" id="PTHR42872:SF6">
    <property type="entry name" value="PROTEIN-GLUTAMATE METHYLESTERASE_PROTEIN-GLUTAMINE GLUTAMINASE"/>
    <property type="match status" value="1"/>
</dbReference>
<dbReference type="CDD" id="cd17541">
    <property type="entry name" value="REC_CheB-like"/>
    <property type="match status" value="1"/>
</dbReference>
<dbReference type="RefSeq" id="WP_076603405.1">
    <property type="nucleotide sequence ID" value="NZ_FTMD01000012.1"/>
</dbReference>
<evidence type="ECO:0000256" key="1">
    <source>
        <dbReference type="ARBA" id="ARBA00022490"/>
    </source>
</evidence>
<comment type="PTM">
    <text evidence="6">Phosphorylated by CheA. Phosphorylation of the N-terminal regulatory domain activates the methylesterase activity.</text>
</comment>
<keyword evidence="12" id="KW-1185">Reference proteome</keyword>
<dbReference type="InterPro" id="IPR008248">
    <property type="entry name" value="CheB-like"/>
</dbReference>
<organism evidence="11 12">
    <name type="scientific">Aromatoleum tolulyticum</name>
    <dbReference type="NCBI Taxonomy" id="34027"/>
    <lineage>
        <taxon>Bacteria</taxon>
        <taxon>Pseudomonadati</taxon>
        <taxon>Pseudomonadota</taxon>
        <taxon>Betaproteobacteria</taxon>
        <taxon>Rhodocyclales</taxon>
        <taxon>Rhodocyclaceae</taxon>
        <taxon>Aromatoleum</taxon>
    </lineage>
</organism>
<keyword evidence="2 6" id="KW-0145">Chemotaxis</keyword>
<dbReference type="GO" id="GO:0005737">
    <property type="term" value="C:cytoplasm"/>
    <property type="evidence" value="ECO:0007669"/>
    <property type="project" value="UniProtKB-SubCell"/>
</dbReference>
<dbReference type="GO" id="GO:0000156">
    <property type="term" value="F:phosphorelay response regulator activity"/>
    <property type="evidence" value="ECO:0007669"/>
    <property type="project" value="InterPro"/>
</dbReference>
<comment type="function">
    <text evidence="6">Involved in chemotaxis. Part of a chemotaxis signal transduction system that modulates chemotaxis in response to various stimuli. Catalyzes the demethylation of specific methylglutamate residues introduced into the chemoreceptors (methyl-accepting chemotaxis proteins or MCP) by CheR. Also mediates the irreversible deamidation of specific glutamine residues to glutamic acid.</text>
</comment>
<dbReference type="Gene3D" id="3.40.50.2300">
    <property type="match status" value="1"/>
</dbReference>
<gene>
    <name evidence="6" type="primary">cheB</name>
    <name evidence="11" type="ORF">SAMN05421829_112126</name>
</gene>
<keyword evidence="4 6" id="KW-0378">Hydrolase</keyword>
<proteinExistence type="inferred from homology"/>
<dbReference type="HAMAP" id="MF_00099">
    <property type="entry name" value="CheB_chemtxs"/>
    <property type="match status" value="1"/>
</dbReference>
<dbReference type="InterPro" id="IPR035909">
    <property type="entry name" value="CheB_C"/>
</dbReference>
<dbReference type="CDD" id="cd16432">
    <property type="entry name" value="CheB_Rec"/>
    <property type="match status" value="1"/>
</dbReference>
<feature type="domain" description="CheB-type methylesterase" evidence="10">
    <location>
        <begin position="164"/>
        <end position="354"/>
    </location>
</feature>
<dbReference type="EC" id="3.5.1.44" evidence="6"/>
<evidence type="ECO:0000256" key="8">
    <source>
        <dbReference type="PROSITE-ProRule" id="PRU00169"/>
    </source>
</evidence>
<evidence type="ECO:0000256" key="6">
    <source>
        <dbReference type="HAMAP-Rule" id="MF_00099"/>
    </source>
</evidence>
<name>A0A1N6ZS86_9RHOO</name>
<comment type="similarity">
    <text evidence="6">Belongs to the CheB family.</text>
</comment>
<dbReference type="InterPro" id="IPR001789">
    <property type="entry name" value="Sig_transdc_resp-reg_receiver"/>
</dbReference>
<dbReference type="InterPro" id="IPR011006">
    <property type="entry name" value="CheY-like_superfamily"/>
</dbReference>
<dbReference type="EMBL" id="FTMD01000012">
    <property type="protein sequence ID" value="SIR29763.1"/>
    <property type="molecule type" value="Genomic_DNA"/>
</dbReference>
<dbReference type="GO" id="GO:0008984">
    <property type="term" value="F:protein-glutamate methylesterase activity"/>
    <property type="evidence" value="ECO:0007669"/>
    <property type="project" value="UniProtKB-UniRule"/>
</dbReference>
<comment type="catalytic activity">
    <reaction evidence="6">
        <text>L-glutaminyl-[protein] + H2O = L-glutamyl-[protein] + NH4(+)</text>
        <dbReference type="Rhea" id="RHEA:16441"/>
        <dbReference type="Rhea" id="RHEA-COMP:10207"/>
        <dbReference type="Rhea" id="RHEA-COMP:10208"/>
        <dbReference type="ChEBI" id="CHEBI:15377"/>
        <dbReference type="ChEBI" id="CHEBI:28938"/>
        <dbReference type="ChEBI" id="CHEBI:29973"/>
        <dbReference type="ChEBI" id="CHEBI:30011"/>
        <dbReference type="EC" id="3.5.1.44"/>
    </reaction>
</comment>
<evidence type="ECO:0000313" key="12">
    <source>
        <dbReference type="Proteomes" id="UP000186819"/>
    </source>
</evidence>
<dbReference type="Pfam" id="PF00072">
    <property type="entry name" value="Response_reg"/>
    <property type="match status" value="1"/>
</dbReference>
<dbReference type="PROSITE" id="PS50110">
    <property type="entry name" value="RESPONSE_REGULATORY"/>
    <property type="match status" value="1"/>
</dbReference>
<feature type="active site" evidence="6 7">
    <location>
        <position position="203"/>
    </location>
</feature>
<dbReference type="NCBIfam" id="NF009206">
    <property type="entry name" value="PRK12555.1"/>
    <property type="match status" value="1"/>
</dbReference>
<evidence type="ECO:0000259" key="9">
    <source>
        <dbReference type="PROSITE" id="PS50110"/>
    </source>
</evidence>
<dbReference type="Gene3D" id="3.40.50.180">
    <property type="entry name" value="Methylesterase CheB, C-terminal domain"/>
    <property type="match status" value="1"/>
</dbReference>
<feature type="active site" evidence="6 7">
    <location>
        <position position="176"/>
    </location>
</feature>
<evidence type="ECO:0000259" key="10">
    <source>
        <dbReference type="PROSITE" id="PS50122"/>
    </source>
</evidence>
<dbReference type="STRING" id="34027.SAMN05421829_112126"/>
<evidence type="ECO:0000256" key="4">
    <source>
        <dbReference type="ARBA" id="ARBA00022801"/>
    </source>
</evidence>
<dbReference type="NCBIfam" id="NF001965">
    <property type="entry name" value="PRK00742.1"/>
    <property type="match status" value="1"/>
</dbReference>
<dbReference type="SMART" id="SM00448">
    <property type="entry name" value="REC"/>
    <property type="match status" value="1"/>
</dbReference>
<dbReference type="GO" id="GO:0050568">
    <property type="term" value="F:protein-glutamine glutaminase activity"/>
    <property type="evidence" value="ECO:0007669"/>
    <property type="project" value="UniProtKB-UniRule"/>
</dbReference>
<comment type="catalytic activity">
    <reaction evidence="5 6">
        <text>[protein]-L-glutamate 5-O-methyl ester + H2O = L-glutamyl-[protein] + methanol + H(+)</text>
        <dbReference type="Rhea" id="RHEA:23236"/>
        <dbReference type="Rhea" id="RHEA-COMP:10208"/>
        <dbReference type="Rhea" id="RHEA-COMP:10311"/>
        <dbReference type="ChEBI" id="CHEBI:15377"/>
        <dbReference type="ChEBI" id="CHEBI:15378"/>
        <dbReference type="ChEBI" id="CHEBI:17790"/>
        <dbReference type="ChEBI" id="CHEBI:29973"/>
        <dbReference type="ChEBI" id="CHEBI:82795"/>
        <dbReference type="EC" id="3.1.1.61"/>
    </reaction>
</comment>
<dbReference type="Pfam" id="PF01339">
    <property type="entry name" value="CheB_methylest"/>
    <property type="match status" value="1"/>
</dbReference>
<reference evidence="12" key="1">
    <citation type="submission" date="2017-01" db="EMBL/GenBank/DDBJ databases">
        <authorList>
            <person name="Varghese N."/>
            <person name="Submissions S."/>
        </authorList>
    </citation>
    <scope>NUCLEOTIDE SEQUENCE [LARGE SCALE GENOMIC DNA]</scope>
    <source>
        <strain evidence="12">ATCC 51758</strain>
    </source>
</reference>
<sequence length="368" mass="38149">MKGASPRRPIRVLLVDDSPLALEIVRRMLEHEPAISVCGTAGDGAEALALIPRLTPDVVCTDLHMPGMSGLEFIREVMALHPVPILVLSIAVQREHTDTIFEMLEAGAVDIVAKPRGGLCEASAGLAGELVSKIKVVAGVVALRRRRRPAAEPVALPQLVGGRSGLRPRIVGIAASTGGPQAIETVLRHLPRNFPLPVLCIQHIAEGFMEGLVQWLARSTPIPVCIAQDGHLPLPGTAYFAPDGMHLELDAHGRLRCSPELRGQLHRPSADLALASLARMHGRDAVGVVLTGMGRDGAAGLAEIAAAGGATIAQDEETSVVFGMPGAAIANGAARLVLPLGQVAPALVRLANGESPSSPAASGGGPAR</sequence>
<dbReference type="Proteomes" id="UP000186819">
    <property type="component" value="Unassembled WGS sequence"/>
</dbReference>
<dbReference type="SUPFAM" id="SSF52172">
    <property type="entry name" value="CheY-like"/>
    <property type="match status" value="1"/>
</dbReference>
<evidence type="ECO:0000256" key="5">
    <source>
        <dbReference type="ARBA" id="ARBA00048267"/>
    </source>
</evidence>